<evidence type="ECO:0000313" key="3">
    <source>
        <dbReference type="Proteomes" id="UP000481861"/>
    </source>
</evidence>
<keyword evidence="3" id="KW-1185">Reference proteome</keyword>
<evidence type="ECO:0008006" key="4">
    <source>
        <dbReference type="Google" id="ProtNLM"/>
    </source>
</evidence>
<accession>A0A7C8INM1</accession>
<sequence>MAAASATPMYKLPDEMFLRIAEWIDTPNKYRTDIKTFCRLSKKCRDIGQEVLHRNATVRPLCPCGAHPEDNGVLFLLRTLLDRPDLAGKVRKLQFNTIRKNFADDYESKKELGFAGVRTKALARLQHLGYTSGTAWHLAVKNSIESALSGVLLTLVPNLAELDFGVRDYRRENASLDPMSALFGEYTAPPATLLATARNVHKLTVAGSQLCMLSPFTFNWSSLTTLTLKEVVTPTLFRLTGPGSLAGAPKLTHLQIEPMIQFGDSEYMKMYDSQLGHLFAALGCGSVTHLTMTFWLYAPHLHLDMNDHFDVKHLFKQFEFLAPQLEGLVIQFRNEEALPGAIDSLLDLLRNPMSSMKHFAALKHLDVPQRFLFHDYTDAFGDPGNFCPPNYLPRKLRSLALAHTDPDVIDWFKMEDLTGRSWYGNGPRTVFPKLETIMFPCEDEDDLDQFTEGYDQVWAVLGAFGITTSAELRGGGQTVNLTEYQDHDEDEEDDDDDDDLSDMPDLIDADQDTNMVDLLDFEGLLDLEVASMD</sequence>
<name>A0A7C8INM1_9PLEO</name>
<comment type="caution">
    <text evidence="2">The sequence shown here is derived from an EMBL/GenBank/DDBJ whole genome shotgun (WGS) entry which is preliminary data.</text>
</comment>
<reference evidence="2 3" key="1">
    <citation type="submission" date="2020-01" db="EMBL/GenBank/DDBJ databases">
        <authorList>
            <consortium name="DOE Joint Genome Institute"/>
            <person name="Haridas S."/>
            <person name="Albert R."/>
            <person name="Binder M."/>
            <person name="Bloem J."/>
            <person name="Labutti K."/>
            <person name="Salamov A."/>
            <person name="Andreopoulos B."/>
            <person name="Baker S.E."/>
            <person name="Barry K."/>
            <person name="Bills G."/>
            <person name="Bluhm B.H."/>
            <person name="Cannon C."/>
            <person name="Castanera R."/>
            <person name="Culley D.E."/>
            <person name="Daum C."/>
            <person name="Ezra D."/>
            <person name="Gonzalez J.B."/>
            <person name="Henrissat B."/>
            <person name="Kuo A."/>
            <person name="Liang C."/>
            <person name="Lipzen A."/>
            <person name="Lutzoni F."/>
            <person name="Magnuson J."/>
            <person name="Mondo S."/>
            <person name="Nolan M."/>
            <person name="Ohm R."/>
            <person name="Pangilinan J."/>
            <person name="Park H.-J.H."/>
            <person name="Ramirez L."/>
            <person name="Alfaro M."/>
            <person name="Sun H."/>
            <person name="Tritt A."/>
            <person name="Yoshinaga Y."/>
            <person name="Zwiers L.-H.L."/>
            <person name="Turgeon B.G."/>
            <person name="Goodwin S.B."/>
            <person name="Spatafora J.W."/>
            <person name="Crous P.W."/>
            <person name="Grigoriev I.V."/>
        </authorList>
    </citation>
    <scope>NUCLEOTIDE SEQUENCE [LARGE SCALE GENOMIC DNA]</scope>
    <source>
        <strain evidence="2 3">CBS 611.86</strain>
    </source>
</reference>
<dbReference type="EMBL" id="JAADJZ010000001">
    <property type="protein sequence ID" value="KAF2878590.1"/>
    <property type="molecule type" value="Genomic_DNA"/>
</dbReference>
<dbReference type="AlphaFoldDB" id="A0A7C8INM1"/>
<feature type="compositionally biased region" description="Acidic residues" evidence="1">
    <location>
        <begin position="486"/>
        <end position="509"/>
    </location>
</feature>
<gene>
    <name evidence="2" type="ORF">BDV95DRAFT_557874</name>
</gene>
<evidence type="ECO:0000256" key="1">
    <source>
        <dbReference type="SAM" id="MobiDB-lite"/>
    </source>
</evidence>
<feature type="region of interest" description="Disordered" evidence="1">
    <location>
        <begin position="482"/>
        <end position="509"/>
    </location>
</feature>
<organism evidence="2 3">
    <name type="scientific">Massariosphaeria phaeospora</name>
    <dbReference type="NCBI Taxonomy" id="100035"/>
    <lineage>
        <taxon>Eukaryota</taxon>
        <taxon>Fungi</taxon>
        <taxon>Dikarya</taxon>
        <taxon>Ascomycota</taxon>
        <taxon>Pezizomycotina</taxon>
        <taxon>Dothideomycetes</taxon>
        <taxon>Pleosporomycetidae</taxon>
        <taxon>Pleosporales</taxon>
        <taxon>Pleosporales incertae sedis</taxon>
        <taxon>Massariosphaeria</taxon>
    </lineage>
</organism>
<evidence type="ECO:0000313" key="2">
    <source>
        <dbReference type="EMBL" id="KAF2878590.1"/>
    </source>
</evidence>
<proteinExistence type="predicted"/>
<protein>
    <recommendedName>
        <fullName evidence="4">F-box domain-containing protein</fullName>
    </recommendedName>
</protein>
<dbReference type="Proteomes" id="UP000481861">
    <property type="component" value="Unassembled WGS sequence"/>
</dbReference>
<dbReference type="OrthoDB" id="3750626at2759"/>